<feature type="compositionally biased region" description="Polar residues" evidence="1">
    <location>
        <begin position="53"/>
        <end position="64"/>
    </location>
</feature>
<keyword evidence="3" id="KW-1185">Reference proteome</keyword>
<evidence type="ECO:0000313" key="2">
    <source>
        <dbReference type="EMBL" id="KAG5576219.1"/>
    </source>
</evidence>
<evidence type="ECO:0000313" key="3">
    <source>
        <dbReference type="Proteomes" id="UP000824120"/>
    </source>
</evidence>
<dbReference type="Proteomes" id="UP000824120">
    <property type="component" value="Chromosome 11"/>
</dbReference>
<feature type="non-terminal residue" evidence="2">
    <location>
        <position position="1"/>
    </location>
</feature>
<protein>
    <submittedName>
        <fullName evidence="2">Uncharacterized protein</fullName>
    </submittedName>
</protein>
<dbReference type="AlphaFoldDB" id="A0A9J5WK12"/>
<evidence type="ECO:0000256" key="1">
    <source>
        <dbReference type="SAM" id="MobiDB-lite"/>
    </source>
</evidence>
<feature type="region of interest" description="Disordered" evidence="1">
    <location>
        <begin position="24"/>
        <end position="64"/>
    </location>
</feature>
<sequence>FDSHESGCAVEANEQFVEEQSIVDEQPIVEEQLQMDSTSTIPTNEQLKEQDLDASTQTNKRGTTLMQSVHVRNERKLILLNNNNQPLGPTNDVILELSSFLGKLARNATLCPLDI</sequence>
<dbReference type="OrthoDB" id="1913335at2759"/>
<name>A0A9J5WK12_SOLCO</name>
<organism evidence="2 3">
    <name type="scientific">Solanum commersonii</name>
    <name type="common">Commerson's wild potato</name>
    <name type="synonym">Commerson's nightshade</name>
    <dbReference type="NCBI Taxonomy" id="4109"/>
    <lineage>
        <taxon>Eukaryota</taxon>
        <taxon>Viridiplantae</taxon>
        <taxon>Streptophyta</taxon>
        <taxon>Embryophyta</taxon>
        <taxon>Tracheophyta</taxon>
        <taxon>Spermatophyta</taxon>
        <taxon>Magnoliopsida</taxon>
        <taxon>eudicotyledons</taxon>
        <taxon>Gunneridae</taxon>
        <taxon>Pentapetalae</taxon>
        <taxon>asterids</taxon>
        <taxon>lamiids</taxon>
        <taxon>Solanales</taxon>
        <taxon>Solanaceae</taxon>
        <taxon>Solanoideae</taxon>
        <taxon>Solaneae</taxon>
        <taxon>Solanum</taxon>
    </lineage>
</organism>
<feature type="compositionally biased region" description="Polar residues" evidence="1">
    <location>
        <begin position="34"/>
        <end position="45"/>
    </location>
</feature>
<reference evidence="2 3" key="1">
    <citation type="submission" date="2020-09" db="EMBL/GenBank/DDBJ databases">
        <title>De no assembly of potato wild relative species, Solanum commersonii.</title>
        <authorList>
            <person name="Cho K."/>
        </authorList>
    </citation>
    <scope>NUCLEOTIDE SEQUENCE [LARGE SCALE GENOMIC DNA]</scope>
    <source>
        <strain evidence="2">LZ3.2</strain>
        <tissue evidence="2">Leaf</tissue>
    </source>
</reference>
<dbReference type="EMBL" id="JACXVP010000011">
    <property type="protein sequence ID" value="KAG5576219.1"/>
    <property type="molecule type" value="Genomic_DNA"/>
</dbReference>
<proteinExistence type="predicted"/>
<accession>A0A9J5WK12</accession>
<comment type="caution">
    <text evidence="2">The sequence shown here is derived from an EMBL/GenBank/DDBJ whole genome shotgun (WGS) entry which is preliminary data.</text>
</comment>
<gene>
    <name evidence="2" type="ORF">H5410_056353</name>
</gene>